<keyword evidence="5" id="KW-1185">Reference proteome</keyword>
<proteinExistence type="predicted"/>
<dbReference type="Proteomes" id="UP000550260">
    <property type="component" value="Unassembled WGS sequence"/>
</dbReference>
<protein>
    <recommendedName>
        <fullName evidence="7">Lipoprotein</fullName>
    </recommendedName>
</protein>
<evidence type="ECO:0000256" key="1">
    <source>
        <dbReference type="SAM" id="MobiDB-lite"/>
    </source>
</evidence>
<sequence length="168" mass="16833">MSRRAAALAGTIAAAAFAVAGCSADDEPSTKAPATYTSVPAPAMPSSSAPSNAPSSAPGNGGATGEQPNVKRGAQTGEPGVDVLVTVAYQGGKVTPPAEVVDVKVGNKIKIVVSSDQPQNVDVQDQPDKSGDVSAKKPEDIDWTVTKPGDTKVTLRESGALLVTVHAS</sequence>
<dbReference type="EMBL" id="PJMY01000003">
    <property type="protein sequence ID" value="PKV91767.1"/>
    <property type="molecule type" value="Genomic_DNA"/>
</dbReference>
<dbReference type="AlphaFoldDB" id="A0A2N3WD39"/>
<feature type="region of interest" description="Disordered" evidence="1">
    <location>
        <begin position="23"/>
        <end position="78"/>
    </location>
</feature>
<reference evidence="3 6" key="2">
    <citation type="submission" date="2020-08" db="EMBL/GenBank/DDBJ databases">
        <title>Amycolatopsis echigonensis JCM 21831.</title>
        <authorList>
            <person name="Tedsree N."/>
            <person name="Kuncharoen N."/>
            <person name="Likhitwitayawuid K."/>
            <person name="Tanasupawat S."/>
        </authorList>
    </citation>
    <scope>NUCLEOTIDE SEQUENCE [LARGE SCALE GENOMIC DNA]</scope>
    <source>
        <strain evidence="3 6">JCM 21831</strain>
    </source>
</reference>
<comment type="caution">
    <text evidence="4">The sequence shown here is derived from an EMBL/GenBank/DDBJ whole genome shotgun (WGS) entry which is preliminary data.</text>
</comment>
<reference evidence="4 5" key="1">
    <citation type="submission" date="2017-12" db="EMBL/GenBank/DDBJ databases">
        <title>Sequencing the genomes of 1000 Actinobacteria strains.</title>
        <authorList>
            <person name="Klenk H.-P."/>
        </authorList>
    </citation>
    <scope>NUCLEOTIDE SEQUENCE [LARGE SCALE GENOMIC DNA]</scope>
    <source>
        <strain evidence="4 5">DSM 45165</strain>
    </source>
</reference>
<feature type="compositionally biased region" description="Basic and acidic residues" evidence="1">
    <location>
        <begin position="126"/>
        <end position="140"/>
    </location>
</feature>
<dbReference type="RefSeq" id="WP_101435762.1">
    <property type="nucleotide sequence ID" value="NZ_JACJHR010000063.1"/>
</dbReference>
<evidence type="ECO:0000313" key="5">
    <source>
        <dbReference type="Proteomes" id="UP000233750"/>
    </source>
</evidence>
<feature type="region of interest" description="Disordered" evidence="1">
    <location>
        <begin position="113"/>
        <end position="145"/>
    </location>
</feature>
<accession>A0A8E1W5C2</accession>
<evidence type="ECO:0000256" key="2">
    <source>
        <dbReference type="SAM" id="SignalP"/>
    </source>
</evidence>
<feature type="chain" id="PRO_5044577440" description="Lipoprotein" evidence="2">
    <location>
        <begin position="21"/>
        <end position="168"/>
    </location>
</feature>
<dbReference type="Proteomes" id="UP000233750">
    <property type="component" value="Unassembled WGS sequence"/>
</dbReference>
<dbReference type="EMBL" id="JACJHR010000063">
    <property type="protein sequence ID" value="MBB2503967.1"/>
    <property type="molecule type" value="Genomic_DNA"/>
</dbReference>
<feature type="signal peptide" evidence="2">
    <location>
        <begin position="1"/>
        <end position="20"/>
    </location>
</feature>
<organism evidence="4 5">
    <name type="scientific">Amycolatopsis echigonensis</name>
    <dbReference type="NCBI Taxonomy" id="2576905"/>
    <lineage>
        <taxon>Bacteria</taxon>
        <taxon>Bacillati</taxon>
        <taxon>Actinomycetota</taxon>
        <taxon>Actinomycetes</taxon>
        <taxon>Pseudonocardiales</taxon>
        <taxon>Pseudonocardiaceae</taxon>
        <taxon>Amycolatopsis</taxon>
    </lineage>
</organism>
<accession>A0A2N3WD39</accession>
<evidence type="ECO:0000313" key="3">
    <source>
        <dbReference type="EMBL" id="MBB2503967.1"/>
    </source>
</evidence>
<evidence type="ECO:0008006" key="7">
    <source>
        <dbReference type="Google" id="ProtNLM"/>
    </source>
</evidence>
<dbReference type="OrthoDB" id="3628927at2"/>
<gene>
    <name evidence="4" type="ORF">ATK30_2552</name>
    <name evidence="3" type="ORF">H5411_33105</name>
</gene>
<feature type="compositionally biased region" description="Low complexity" evidence="1">
    <location>
        <begin position="113"/>
        <end position="124"/>
    </location>
</feature>
<feature type="compositionally biased region" description="Low complexity" evidence="1">
    <location>
        <begin position="40"/>
        <end position="58"/>
    </location>
</feature>
<keyword evidence="2" id="KW-0732">Signal</keyword>
<evidence type="ECO:0000313" key="6">
    <source>
        <dbReference type="Proteomes" id="UP000550260"/>
    </source>
</evidence>
<evidence type="ECO:0000313" key="4">
    <source>
        <dbReference type="EMBL" id="PKV91767.1"/>
    </source>
</evidence>
<name>A0A2N3WD39_9PSEU</name>
<dbReference type="PROSITE" id="PS51257">
    <property type="entry name" value="PROKAR_LIPOPROTEIN"/>
    <property type="match status" value="1"/>
</dbReference>